<protein>
    <recommendedName>
        <fullName evidence="6">Cyclin-dependent protein kinase inhibitor SMR3</fullName>
    </recommendedName>
</protein>
<dbReference type="PANTHER" id="PTHR33142">
    <property type="entry name" value="CYCLIN-DEPENDENT PROTEIN KINASE INHIBITOR SMR13"/>
    <property type="match status" value="1"/>
</dbReference>
<evidence type="ECO:0000313" key="5">
    <source>
        <dbReference type="Proteomes" id="UP000631114"/>
    </source>
</evidence>
<dbReference type="PANTHER" id="PTHR33142:SF114">
    <property type="entry name" value="CYCLIN-DEPENDENT PROTEIN KINASE INHIBITOR SMR14"/>
    <property type="match status" value="1"/>
</dbReference>
<dbReference type="EMBL" id="JADFTS010000007">
    <property type="protein sequence ID" value="KAF9599320.1"/>
    <property type="molecule type" value="Genomic_DNA"/>
</dbReference>
<dbReference type="GO" id="GO:0004860">
    <property type="term" value="F:protein kinase inhibitor activity"/>
    <property type="evidence" value="ECO:0007669"/>
    <property type="project" value="UniProtKB-KW"/>
</dbReference>
<keyword evidence="1" id="KW-0649">Protein kinase inhibitor</keyword>
<dbReference type="InterPro" id="IPR040389">
    <property type="entry name" value="SMR"/>
</dbReference>
<dbReference type="GO" id="GO:0032875">
    <property type="term" value="P:regulation of DNA endoreduplication"/>
    <property type="evidence" value="ECO:0007669"/>
    <property type="project" value="InterPro"/>
</dbReference>
<keyword evidence="5" id="KW-1185">Reference proteome</keyword>
<organism evidence="4 5">
    <name type="scientific">Coptis chinensis</name>
    <dbReference type="NCBI Taxonomy" id="261450"/>
    <lineage>
        <taxon>Eukaryota</taxon>
        <taxon>Viridiplantae</taxon>
        <taxon>Streptophyta</taxon>
        <taxon>Embryophyta</taxon>
        <taxon>Tracheophyta</taxon>
        <taxon>Spermatophyta</taxon>
        <taxon>Magnoliopsida</taxon>
        <taxon>Ranunculales</taxon>
        <taxon>Ranunculaceae</taxon>
        <taxon>Coptidoideae</taxon>
        <taxon>Coptis</taxon>
    </lineage>
</organism>
<feature type="compositionally biased region" description="Basic residues" evidence="3">
    <location>
        <begin position="108"/>
        <end position="127"/>
    </location>
</feature>
<evidence type="ECO:0008006" key="6">
    <source>
        <dbReference type="Google" id="ProtNLM"/>
    </source>
</evidence>
<reference evidence="4 5" key="1">
    <citation type="submission" date="2020-10" db="EMBL/GenBank/DDBJ databases">
        <title>The Coptis chinensis genome and diversification of protoberbering-type alkaloids.</title>
        <authorList>
            <person name="Wang B."/>
            <person name="Shu S."/>
            <person name="Song C."/>
            <person name="Liu Y."/>
        </authorList>
    </citation>
    <scope>NUCLEOTIDE SEQUENCE [LARGE SCALE GENOMIC DNA]</scope>
    <source>
        <strain evidence="4">HL-2020</strain>
        <tissue evidence="4">Leaf</tissue>
    </source>
</reference>
<evidence type="ECO:0000256" key="3">
    <source>
        <dbReference type="SAM" id="MobiDB-lite"/>
    </source>
</evidence>
<accession>A0A835LLH0</accession>
<sequence>MYAKLDHISFVGMSNSEFLFIEKDKETIEFDFRIEFSGENQISASQECHQHEDDVKKCIKDDDFFLKKELKMPSLGELNVDENDDGFRTPTTLEHKIPVIQNCPPAPKKPKSLPSRKRKGSPNHHRIRVDLSEEIEVSFSPVFLDDLGRKMKKANRNVTK</sequence>
<feature type="region of interest" description="Disordered" evidence="3">
    <location>
        <begin position="100"/>
        <end position="127"/>
    </location>
</feature>
<dbReference type="Proteomes" id="UP000631114">
    <property type="component" value="Unassembled WGS sequence"/>
</dbReference>
<dbReference type="GO" id="GO:0005634">
    <property type="term" value="C:nucleus"/>
    <property type="evidence" value="ECO:0007669"/>
    <property type="project" value="TreeGrafter"/>
</dbReference>
<keyword evidence="2" id="KW-0131">Cell cycle</keyword>
<comment type="caution">
    <text evidence="4">The sequence shown here is derived from an EMBL/GenBank/DDBJ whole genome shotgun (WGS) entry which is preliminary data.</text>
</comment>
<gene>
    <name evidence="4" type="ORF">IFM89_036618</name>
</gene>
<dbReference type="OrthoDB" id="1933617at2759"/>
<proteinExistence type="predicted"/>
<name>A0A835LLH0_9MAGN</name>
<dbReference type="AlphaFoldDB" id="A0A835LLH0"/>
<evidence type="ECO:0000313" key="4">
    <source>
        <dbReference type="EMBL" id="KAF9599320.1"/>
    </source>
</evidence>
<evidence type="ECO:0000256" key="2">
    <source>
        <dbReference type="ARBA" id="ARBA00023306"/>
    </source>
</evidence>
<evidence type="ECO:0000256" key="1">
    <source>
        <dbReference type="ARBA" id="ARBA00023013"/>
    </source>
</evidence>